<dbReference type="AlphaFoldDB" id="A0A5J4RTY7"/>
<sequence>MSNQNRKTIFTTIAIDKETDSLVEKLCKRYSLKKGEIV</sequence>
<dbReference type="EMBL" id="SNRY01000750">
    <property type="protein sequence ID" value="KAA6336892.1"/>
    <property type="molecule type" value="Genomic_DNA"/>
</dbReference>
<evidence type="ECO:0000313" key="1">
    <source>
        <dbReference type="EMBL" id="KAA6336892.1"/>
    </source>
</evidence>
<organism evidence="1">
    <name type="scientific">termite gut metagenome</name>
    <dbReference type="NCBI Taxonomy" id="433724"/>
    <lineage>
        <taxon>unclassified sequences</taxon>
        <taxon>metagenomes</taxon>
        <taxon>organismal metagenomes</taxon>
    </lineage>
</organism>
<proteinExistence type="predicted"/>
<comment type="caution">
    <text evidence="1">The sequence shown here is derived from an EMBL/GenBank/DDBJ whole genome shotgun (WGS) entry which is preliminary data.</text>
</comment>
<reference evidence="1" key="1">
    <citation type="submission" date="2019-03" db="EMBL/GenBank/DDBJ databases">
        <title>Single cell metagenomics reveals metabolic interactions within the superorganism composed of flagellate Streblomastix strix and complex community of Bacteroidetes bacteria on its surface.</title>
        <authorList>
            <person name="Treitli S.C."/>
            <person name="Kolisko M."/>
            <person name="Husnik F."/>
            <person name="Keeling P."/>
            <person name="Hampl V."/>
        </authorList>
    </citation>
    <scope>NUCLEOTIDE SEQUENCE</scope>
    <source>
        <strain evidence="1">STM</strain>
    </source>
</reference>
<feature type="non-terminal residue" evidence="1">
    <location>
        <position position="38"/>
    </location>
</feature>
<gene>
    <name evidence="1" type="ORF">EZS27_014973</name>
</gene>
<accession>A0A5J4RTY7</accession>
<protein>
    <submittedName>
        <fullName evidence="1">Uncharacterized protein</fullName>
    </submittedName>
</protein>
<name>A0A5J4RTY7_9ZZZZ</name>